<accession>A0A1W7A0A3</accession>
<name>A0A1W7A0A3_9HYPH</name>
<dbReference type="OrthoDB" id="9814791at2"/>
<keyword evidence="2" id="KW-1185">Reference proteome</keyword>
<reference evidence="1 2" key="1">
    <citation type="submission" date="2017-05" db="EMBL/GenBank/DDBJ databases">
        <title>Full genome sequence of Pseudorhodoplanes sinuspersici.</title>
        <authorList>
            <person name="Dastgheib S.M.M."/>
            <person name="Shavandi M."/>
            <person name="Tirandaz H."/>
        </authorList>
    </citation>
    <scope>NUCLEOTIDE SEQUENCE [LARGE SCALE GENOMIC DNA]</scope>
    <source>
        <strain evidence="1 2">RIPI110</strain>
    </source>
</reference>
<protein>
    <recommendedName>
        <fullName evidence="3">DUF1579 domain-containing protein</fullName>
    </recommendedName>
</protein>
<organism evidence="1 2">
    <name type="scientific">Pseudorhodoplanes sinuspersici</name>
    <dbReference type="NCBI Taxonomy" id="1235591"/>
    <lineage>
        <taxon>Bacteria</taxon>
        <taxon>Pseudomonadati</taxon>
        <taxon>Pseudomonadota</taxon>
        <taxon>Alphaproteobacteria</taxon>
        <taxon>Hyphomicrobiales</taxon>
        <taxon>Pseudorhodoplanes</taxon>
    </lineage>
</organism>
<dbReference type="AlphaFoldDB" id="A0A1W7A0A3"/>
<dbReference type="STRING" id="1235591.CAK95_17895"/>
<dbReference type="KEGG" id="psin:CAK95_17895"/>
<dbReference type="EMBL" id="CP021112">
    <property type="protein sequence ID" value="ARQ03039.1"/>
    <property type="molecule type" value="Genomic_DNA"/>
</dbReference>
<sequence>MPKFENFVAALQAPGPAADRAAGMSLYGWLIGDWTMDGIVYLDDGTTHRDRGEIHFNWVLEGRAIQDVWIFPGVFFGTTLRVYDPGLDAWHILWSDPLKQYYTRQIGRAHGEDIVQEGRNDQGEPIRWRFTKITPDSFHWIGERKSGDVSDWQIQAEFFARRREQ</sequence>
<evidence type="ECO:0000313" key="2">
    <source>
        <dbReference type="Proteomes" id="UP000194137"/>
    </source>
</evidence>
<dbReference type="RefSeq" id="WP_086091496.1">
    <property type="nucleotide sequence ID" value="NZ_CP021112.1"/>
</dbReference>
<proteinExistence type="predicted"/>
<dbReference type="Proteomes" id="UP000194137">
    <property type="component" value="Chromosome"/>
</dbReference>
<evidence type="ECO:0000313" key="1">
    <source>
        <dbReference type="EMBL" id="ARQ03039.1"/>
    </source>
</evidence>
<gene>
    <name evidence="1" type="ORF">CAK95_17895</name>
</gene>
<evidence type="ECO:0008006" key="3">
    <source>
        <dbReference type="Google" id="ProtNLM"/>
    </source>
</evidence>